<dbReference type="InterPro" id="IPR043472">
    <property type="entry name" value="Macro_dom-like"/>
</dbReference>
<evidence type="ECO:0000259" key="10">
    <source>
        <dbReference type="PROSITE" id="PS51194"/>
    </source>
</evidence>
<dbReference type="GO" id="GO:0003678">
    <property type="term" value="F:DNA helicase activity"/>
    <property type="evidence" value="ECO:0007669"/>
    <property type="project" value="InterPro"/>
</dbReference>
<accession>A0A2J8IZS2</accession>
<dbReference type="SUPFAM" id="SSF52949">
    <property type="entry name" value="Macro domain-like"/>
    <property type="match status" value="1"/>
</dbReference>
<dbReference type="FunFam" id="3.40.50.300:FF:000607">
    <property type="entry name" value="chromodomain-helicase-DNA-binding protein 1-like isoform X1"/>
    <property type="match status" value="1"/>
</dbReference>
<dbReference type="Proteomes" id="UP000236370">
    <property type="component" value="Unassembled WGS sequence"/>
</dbReference>
<evidence type="ECO:0000256" key="1">
    <source>
        <dbReference type="ARBA" id="ARBA00004123"/>
    </source>
</evidence>
<dbReference type="InterPro" id="IPR001650">
    <property type="entry name" value="Helicase_C-like"/>
</dbReference>
<dbReference type="PROSITE" id="PS51194">
    <property type="entry name" value="HELICASE_CTER"/>
    <property type="match status" value="1"/>
</dbReference>
<dbReference type="CDD" id="cd03331">
    <property type="entry name" value="Macro_Poa1p-like_SNF2"/>
    <property type="match status" value="1"/>
</dbReference>
<evidence type="ECO:0000256" key="2">
    <source>
        <dbReference type="ARBA" id="ARBA00007025"/>
    </source>
</evidence>
<dbReference type="InterPro" id="IPR031053">
    <property type="entry name" value="ALC1"/>
</dbReference>
<feature type="region of interest" description="Disordered" evidence="8">
    <location>
        <begin position="406"/>
        <end position="426"/>
    </location>
</feature>
<dbReference type="PANTHER" id="PTHR47157:SF1">
    <property type="entry name" value="CHROMODOMAIN-HELICASE-DNA-BINDING PROTEIN 1-LIKE"/>
    <property type="match status" value="1"/>
</dbReference>
<dbReference type="GO" id="GO:0006281">
    <property type="term" value="P:DNA repair"/>
    <property type="evidence" value="ECO:0007669"/>
    <property type="project" value="InterPro"/>
</dbReference>
<dbReference type="EMBL" id="NBAG03000546">
    <property type="protein sequence ID" value="PNI16013.1"/>
    <property type="molecule type" value="Genomic_DNA"/>
</dbReference>
<protein>
    <submittedName>
        <fullName evidence="11">CHD1L isoform 1</fullName>
    </submittedName>
</protein>
<feature type="compositionally biased region" description="Acidic residues" evidence="8">
    <location>
        <begin position="409"/>
        <end position="426"/>
    </location>
</feature>
<dbReference type="AlphaFoldDB" id="A0A2J8IZS2"/>
<sequence>MSALQKRYYKAILMKDLDAFENETAKKVKLQNILSQLRKCVDHPYLFDGVEPEPFEVGDHLIEASGKLHLLDKLLAFLYSGGHRVLLFSQMTQMLDILQDYMDYRGYSYERVDGSVRGEERHLAIKNFGRQPIFVFLLSTRAGGVGMNLTAADTVIFVDSDFNPQNDLQAAARAHRIGQNKSVKVIRLIGRDTVEEIVYRKAASKLQLTNMIIEGGHFTLGAQKPAADADLQLSEILKFGLDKLLASEGSTMDEIDLESILGETKDGQWVSDALPAAEGGSRDQEEGKNHMYLFEGKDYSKEPSKEDRKSFEQLVNLQKTLLEKTSQEGRSLRNKGSVLIPGLVEGSTKRKRVLSPEELEDRQKKRQEAAAKRRRLIEEKKRQKEEAEHKKKMAWWESNNYQSFCLPSEESEPEDLENGEESAAELDYQDPDATSLKYVSGDVTHPQAGAEDALIVHCVDDSGHWGRGGLFTALEKRSAEPRKIYELAGKMKDLSLGGVLLFPVDDKESRNKGQDLLALIVAQHRDRSNVLSGIKMAALEEGLKKIFLAAKKKKASVHLPRIGHATKGFNWYGTERLIRKHLAARGIPTYIYYFPRSKSAVLHSQSSSSSRQLVP</sequence>
<dbReference type="SMART" id="SM00490">
    <property type="entry name" value="HELICc"/>
    <property type="match status" value="1"/>
</dbReference>
<dbReference type="PROSITE" id="PS51154">
    <property type="entry name" value="MACRO"/>
    <property type="match status" value="1"/>
</dbReference>
<evidence type="ECO:0000256" key="5">
    <source>
        <dbReference type="ARBA" id="ARBA00022840"/>
    </source>
</evidence>
<dbReference type="Gene3D" id="3.40.220.10">
    <property type="entry name" value="Leucine Aminopeptidase, subunit E, domain 1"/>
    <property type="match status" value="1"/>
</dbReference>
<feature type="region of interest" description="Disordered" evidence="8">
    <location>
        <begin position="347"/>
        <end position="373"/>
    </location>
</feature>
<evidence type="ECO:0000256" key="4">
    <source>
        <dbReference type="ARBA" id="ARBA00022801"/>
    </source>
</evidence>
<dbReference type="InterPro" id="IPR002589">
    <property type="entry name" value="Macro_dom"/>
</dbReference>
<keyword evidence="6" id="KW-0175">Coiled coil</keyword>
<dbReference type="FunFam" id="3.40.220.10:FF:000004">
    <property type="entry name" value="chromodomain-helicase-DNA-binding protein 1-like isoform X1"/>
    <property type="match status" value="1"/>
</dbReference>
<feature type="compositionally biased region" description="Basic and acidic residues" evidence="8">
    <location>
        <begin position="361"/>
        <end position="373"/>
    </location>
</feature>
<reference evidence="11 12" key="1">
    <citation type="submission" date="2017-12" db="EMBL/GenBank/DDBJ databases">
        <title>High-resolution comparative analysis of great ape genomes.</title>
        <authorList>
            <person name="Pollen A."/>
            <person name="Hastie A."/>
            <person name="Hormozdiari F."/>
            <person name="Dougherty M."/>
            <person name="Liu R."/>
            <person name="Chaisson M."/>
            <person name="Hoppe E."/>
            <person name="Hill C."/>
            <person name="Pang A."/>
            <person name="Hillier L."/>
            <person name="Baker C."/>
            <person name="Armstrong J."/>
            <person name="Shendure J."/>
            <person name="Paten B."/>
            <person name="Wilson R."/>
            <person name="Chao H."/>
            <person name="Schneider V."/>
            <person name="Ventura M."/>
            <person name="Kronenberg Z."/>
            <person name="Murali S."/>
            <person name="Gordon D."/>
            <person name="Cantsilieris S."/>
            <person name="Munson K."/>
            <person name="Nelson B."/>
            <person name="Raja A."/>
            <person name="Underwood J."/>
            <person name="Diekhans M."/>
            <person name="Fiddes I."/>
            <person name="Haussler D."/>
            <person name="Eichler E."/>
        </authorList>
    </citation>
    <scope>NUCLEOTIDE SEQUENCE [LARGE SCALE GENOMIC DNA]</scope>
    <source>
        <strain evidence="11">Yerkes chimp pedigree #C0471</strain>
    </source>
</reference>
<evidence type="ECO:0000313" key="12">
    <source>
        <dbReference type="Proteomes" id="UP000236370"/>
    </source>
</evidence>
<dbReference type="GO" id="GO:0006338">
    <property type="term" value="P:chromatin remodeling"/>
    <property type="evidence" value="ECO:0007669"/>
    <property type="project" value="InterPro"/>
</dbReference>
<keyword evidence="4" id="KW-0378">Hydrolase</keyword>
<evidence type="ECO:0000256" key="3">
    <source>
        <dbReference type="ARBA" id="ARBA00022741"/>
    </source>
</evidence>
<comment type="caution">
    <text evidence="11">The sequence shown here is derived from an EMBL/GenBank/DDBJ whole genome shotgun (WGS) entry which is preliminary data.</text>
</comment>
<feature type="domain" description="Macro" evidence="9">
    <location>
        <begin position="423"/>
        <end position="615"/>
    </location>
</feature>
<dbReference type="InterPro" id="IPR027417">
    <property type="entry name" value="P-loop_NTPase"/>
</dbReference>
<evidence type="ECO:0000259" key="9">
    <source>
        <dbReference type="PROSITE" id="PS51154"/>
    </source>
</evidence>
<comment type="subcellular location">
    <subcellularLocation>
        <location evidence="1">Nucleus</location>
    </subcellularLocation>
</comment>
<dbReference type="PANTHER" id="PTHR47157">
    <property type="entry name" value="CHROMODOMAIN-HELICASE-DNA-BINDING PROTEIN 1-LIKE"/>
    <property type="match status" value="1"/>
</dbReference>
<dbReference type="SUPFAM" id="SSF52540">
    <property type="entry name" value="P-loop containing nucleoside triphosphate hydrolases"/>
    <property type="match status" value="1"/>
</dbReference>
<dbReference type="CDD" id="cd18793">
    <property type="entry name" value="SF2_C_SNF"/>
    <property type="match status" value="1"/>
</dbReference>
<evidence type="ECO:0000256" key="6">
    <source>
        <dbReference type="ARBA" id="ARBA00023054"/>
    </source>
</evidence>
<dbReference type="GO" id="GO:0005524">
    <property type="term" value="F:ATP binding"/>
    <property type="evidence" value="ECO:0007669"/>
    <property type="project" value="UniProtKB-KW"/>
</dbReference>
<dbReference type="InterPro" id="IPR049730">
    <property type="entry name" value="SNF2/RAD54-like_C"/>
</dbReference>
<dbReference type="Gene3D" id="3.40.50.300">
    <property type="entry name" value="P-loop containing nucleotide triphosphate hydrolases"/>
    <property type="match status" value="1"/>
</dbReference>
<feature type="domain" description="Helicase C-terminal" evidence="10">
    <location>
        <begin position="70"/>
        <end position="232"/>
    </location>
</feature>
<evidence type="ECO:0000256" key="7">
    <source>
        <dbReference type="ARBA" id="ARBA00023242"/>
    </source>
</evidence>
<dbReference type="Pfam" id="PF00271">
    <property type="entry name" value="Helicase_C"/>
    <property type="match status" value="1"/>
</dbReference>
<evidence type="ECO:0000313" key="11">
    <source>
        <dbReference type="EMBL" id="PNI16013.1"/>
    </source>
</evidence>
<gene>
    <name evidence="11" type="ORF">CK820_G0051707</name>
</gene>
<keyword evidence="3" id="KW-0547">Nucleotide-binding</keyword>
<organism evidence="11 12">
    <name type="scientific">Pan troglodytes</name>
    <name type="common">Chimpanzee</name>
    <dbReference type="NCBI Taxonomy" id="9598"/>
    <lineage>
        <taxon>Eukaryota</taxon>
        <taxon>Metazoa</taxon>
        <taxon>Chordata</taxon>
        <taxon>Craniata</taxon>
        <taxon>Vertebrata</taxon>
        <taxon>Euteleostomi</taxon>
        <taxon>Mammalia</taxon>
        <taxon>Eutheria</taxon>
        <taxon>Euarchontoglires</taxon>
        <taxon>Primates</taxon>
        <taxon>Haplorrhini</taxon>
        <taxon>Catarrhini</taxon>
        <taxon>Hominidae</taxon>
        <taxon>Pan</taxon>
    </lineage>
</organism>
<name>A0A2J8IZS2_PANTR</name>
<proteinExistence type="inferred from homology"/>
<comment type="similarity">
    <text evidence="2">Belongs to the SNF2/RAD54 helicase family.</text>
</comment>
<keyword evidence="5" id="KW-0067">ATP-binding</keyword>
<dbReference type="GO" id="GO:0005634">
    <property type="term" value="C:nucleus"/>
    <property type="evidence" value="ECO:0007669"/>
    <property type="project" value="UniProtKB-SubCell"/>
</dbReference>
<keyword evidence="7" id="KW-0539">Nucleus</keyword>
<evidence type="ECO:0000256" key="8">
    <source>
        <dbReference type="SAM" id="MobiDB-lite"/>
    </source>
</evidence>
<dbReference type="GO" id="GO:0016787">
    <property type="term" value="F:hydrolase activity"/>
    <property type="evidence" value="ECO:0007669"/>
    <property type="project" value="UniProtKB-KW"/>
</dbReference>